<accession>A0A399F971</accession>
<keyword evidence="2" id="KW-1185">Reference proteome</keyword>
<sequence>MNGQLGGGTVEARFGSDLMGASLNLEVDARGARGRLGGAITGRAVDLQRVEGGFSGSIGAAAVQLETDVSADLAALVAAVAEHVG</sequence>
<comment type="caution">
    <text evidence="1">The sequence shown here is derived from an EMBL/GenBank/DDBJ whole genome shotgun (WGS) entry which is preliminary data.</text>
</comment>
<dbReference type="Proteomes" id="UP000266178">
    <property type="component" value="Unassembled WGS sequence"/>
</dbReference>
<dbReference type="EMBL" id="QWLB01000016">
    <property type="protein sequence ID" value="RIH92680.1"/>
    <property type="molecule type" value="Genomic_DNA"/>
</dbReference>
<gene>
    <name evidence="1" type="ORF">Mgrana_01457</name>
</gene>
<reference evidence="1 2" key="1">
    <citation type="submission" date="2018-08" db="EMBL/GenBank/DDBJ databases">
        <title>Meiothermus granaticius genome AF-68 sequencing project.</title>
        <authorList>
            <person name="Da Costa M.S."/>
            <person name="Albuquerque L."/>
            <person name="Raposo P."/>
            <person name="Froufe H.J.C."/>
            <person name="Barroso C.S."/>
            <person name="Egas C."/>
        </authorList>
    </citation>
    <scope>NUCLEOTIDE SEQUENCE [LARGE SCALE GENOMIC DNA]</scope>
    <source>
        <strain evidence="1 2">AF-68</strain>
    </source>
</reference>
<dbReference type="AlphaFoldDB" id="A0A399F971"/>
<proteinExistence type="predicted"/>
<evidence type="ECO:0000313" key="2">
    <source>
        <dbReference type="Proteomes" id="UP000266178"/>
    </source>
</evidence>
<protein>
    <submittedName>
        <fullName evidence="1">Uncharacterized protein</fullName>
    </submittedName>
</protein>
<name>A0A399F971_9DEIN</name>
<organism evidence="1 2">
    <name type="scientific">Meiothermus granaticius NBRC 107808</name>
    <dbReference type="NCBI Taxonomy" id="1227551"/>
    <lineage>
        <taxon>Bacteria</taxon>
        <taxon>Thermotogati</taxon>
        <taxon>Deinococcota</taxon>
        <taxon>Deinococci</taxon>
        <taxon>Thermales</taxon>
        <taxon>Thermaceae</taxon>
        <taxon>Meiothermus</taxon>
    </lineage>
</organism>
<evidence type="ECO:0000313" key="1">
    <source>
        <dbReference type="EMBL" id="RIH92680.1"/>
    </source>
</evidence>